<dbReference type="PANTHER" id="PTHR36842:SF1">
    <property type="entry name" value="PROTEIN TOLB"/>
    <property type="match status" value="1"/>
</dbReference>
<dbReference type="EMBL" id="PXYK01000026">
    <property type="protein sequence ID" value="PSJ55673.1"/>
    <property type="molecule type" value="Genomic_DNA"/>
</dbReference>
<evidence type="ECO:0000313" key="1">
    <source>
        <dbReference type="EMBL" id="PSJ55673.1"/>
    </source>
</evidence>
<dbReference type="PROSITE" id="PS00330">
    <property type="entry name" value="HEMOLYSIN_CALCIUM"/>
    <property type="match status" value="3"/>
</dbReference>
<evidence type="ECO:0000313" key="2">
    <source>
        <dbReference type="Proteomes" id="UP000241229"/>
    </source>
</evidence>
<dbReference type="InterPro" id="IPR011049">
    <property type="entry name" value="Serralysin-like_metalloprot_C"/>
</dbReference>
<dbReference type="RefSeq" id="WP_106774498.1">
    <property type="nucleotide sequence ID" value="NZ_PXYK01000026.1"/>
</dbReference>
<reference evidence="1 2" key="1">
    <citation type="submission" date="2018-03" db="EMBL/GenBank/DDBJ databases">
        <title>The draft genome of Mesorhizobium sp. 6GN-30.</title>
        <authorList>
            <person name="Liu L."/>
            <person name="Li L."/>
            <person name="Wang T."/>
            <person name="Zhang X."/>
            <person name="Liang L."/>
        </authorList>
    </citation>
    <scope>NUCLEOTIDE SEQUENCE [LARGE SCALE GENOMIC DNA]</scope>
    <source>
        <strain evidence="1 2">6GN30</strain>
    </source>
</reference>
<dbReference type="AlphaFoldDB" id="A0A2P7RZQ4"/>
<dbReference type="OrthoDB" id="8335338at2"/>
<dbReference type="GO" id="GO:0005509">
    <property type="term" value="F:calcium ion binding"/>
    <property type="evidence" value="ECO:0007669"/>
    <property type="project" value="InterPro"/>
</dbReference>
<dbReference type="PRINTS" id="PR00313">
    <property type="entry name" value="CABNDNGRPT"/>
</dbReference>
<evidence type="ECO:0008006" key="3">
    <source>
        <dbReference type="Google" id="ProtNLM"/>
    </source>
</evidence>
<dbReference type="Pfam" id="PF00353">
    <property type="entry name" value="HemolysinCabind"/>
    <property type="match status" value="6"/>
</dbReference>
<gene>
    <name evidence="1" type="ORF">C7I84_22660</name>
</gene>
<comment type="caution">
    <text evidence="1">The sequence shown here is derived from an EMBL/GenBank/DDBJ whole genome shotgun (WGS) entry which is preliminary data.</text>
</comment>
<keyword evidence="2" id="KW-1185">Reference proteome</keyword>
<name>A0A2P7RZQ4_9HYPH</name>
<organism evidence="1 2">
    <name type="scientific">Kumtagia ephedrae</name>
    <dbReference type="NCBI Taxonomy" id="2116701"/>
    <lineage>
        <taxon>Bacteria</taxon>
        <taxon>Pseudomonadati</taxon>
        <taxon>Pseudomonadota</taxon>
        <taxon>Alphaproteobacteria</taxon>
        <taxon>Hyphomicrobiales</taxon>
        <taxon>Phyllobacteriaceae</taxon>
        <taxon>Kumtagia</taxon>
    </lineage>
</organism>
<dbReference type="PANTHER" id="PTHR36842">
    <property type="entry name" value="PROTEIN TOLB HOMOLOG"/>
    <property type="match status" value="1"/>
</dbReference>
<dbReference type="SUPFAM" id="SSF51120">
    <property type="entry name" value="beta-Roll"/>
    <property type="match status" value="2"/>
</dbReference>
<sequence>MSVNVSSLIRVSVDGSGTSANNIATGGVMSGDGRFVVFQSTATNLVGGDVNGFFDVFLRDTLTGTTTLISSATGGTQGNNVSSVAAISDVGRYVFYNSMATNLVGGDTNAALDIFMRDMWTGVTSRVSTASDGSQANGASQNVSVTGDGAVIGFQSTADNLVAGDSNGFSDAFVKNLSTGLVTRISVANDESQANGNSLVARLSDDGNRASFVSSASNLTTNDSNGAVTDVFVRDIAGGTTTLVSASTGGGSGDGQSFAASISGNGRYVVFESNATNLVAGDTNGATDIFVRDLQTNTTTRVSTATDGSQGDDLSIQAVISGDGRFVVFMSAADNLVQGDTNGLRDIFLKDMVTGSVTRLSVAADGSELNDISNTPSISADGRYVTFQTQATDTGVGVDGNGTGFDVFRVSLVASAGADRMIGSDGNDSIDGLAGNDIITGGFGNDVLIGGAGADALTGGGGTDTVDYSSSSAAVSADLAAGTGSGGDAQGDTLSGIENAIGSAFADRLTGTGAGTLDGGAGNDVLNGAAILNGGAGNDTLLGGAAVETLNGGADDDTVSYAASSAGVTVDLGLPGPQVSSGDASGDTLSGIENLRGSLFSDTLIGNDGANILHDGGTGPLPNDGVPDTLIGNGGNDTYIVYAAAALIVEIAAEGHDRLAAGVDFVLAAGVSVEYLNTTSLTATSAIDLTGNEIRQWVRGNNGDNTLDGGGGIDTLFGMGGADAFRFSTALGAGNVDRIADFSVADDSIHLDDAIFTALTTLGTLDASAFKDIALAARDADDRILYNSTTGSLFYDADGSASAFAPVKFAALSPGLALSAADFVVV</sequence>
<dbReference type="Gene3D" id="2.150.10.10">
    <property type="entry name" value="Serralysin-like metalloprotease, C-terminal"/>
    <property type="match status" value="3"/>
</dbReference>
<dbReference type="Proteomes" id="UP000241229">
    <property type="component" value="Unassembled WGS sequence"/>
</dbReference>
<dbReference type="InterPro" id="IPR018511">
    <property type="entry name" value="Hemolysin-typ_Ca-bd_CS"/>
</dbReference>
<dbReference type="InterPro" id="IPR001343">
    <property type="entry name" value="Hemolysn_Ca-bd"/>
</dbReference>
<accession>A0A2P7RZQ4</accession>
<proteinExistence type="predicted"/>
<protein>
    <recommendedName>
        <fullName evidence="3">Calcium-binding protein</fullName>
    </recommendedName>
</protein>
<dbReference type="SUPFAM" id="SSF82171">
    <property type="entry name" value="DPP6 N-terminal domain-like"/>
    <property type="match status" value="1"/>
</dbReference>